<comment type="caution">
    <text evidence="2">The sequence shown here is derived from an EMBL/GenBank/DDBJ whole genome shotgun (WGS) entry which is preliminary data.</text>
</comment>
<protein>
    <recommendedName>
        <fullName evidence="4">NAD(P)-binding protein</fullName>
    </recommendedName>
</protein>
<reference evidence="2 3" key="1">
    <citation type="submission" date="2018-10" db="EMBL/GenBank/DDBJ databases">
        <title>Fifty Aureobasidium pullulans genomes reveal a recombining polyextremotolerant generalist.</title>
        <authorList>
            <person name="Gostincar C."/>
            <person name="Turk M."/>
            <person name="Zajc J."/>
            <person name="Gunde-Cimerman N."/>
        </authorList>
    </citation>
    <scope>NUCLEOTIDE SEQUENCE [LARGE SCALE GENOMIC DNA]</scope>
    <source>
        <strain evidence="2 3">EXF-11900</strain>
    </source>
</reference>
<dbReference type="InterPro" id="IPR036291">
    <property type="entry name" value="NAD(P)-bd_dom_sf"/>
</dbReference>
<dbReference type="Proteomes" id="UP000304951">
    <property type="component" value="Unassembled WGS sequence"/>
</dbReference>
<dbReference type="SUPFAM" id="SSF51735">
    <property type="entry name" value="NAD(P)-binding Rossmann-fold domains"/>
    <property type="match status" value="1"/>
</dbReference>
<organism evidence="2 3">
    <name type="scientific">Aureobasidium pullulans</name>
    <name type="common">Black yeast</name>
    <name type="synonym">Pullularia pullulans</name>
    <dbReference type="NCBI Taxonomy" id="5580"/>
    <lineage>
        <taxon>Eukaryota</taxon>
        <taxon>Fungi</taxon>
        <taxon>Dikarya</taxon>
        <taxon>Ascomycota</taxon>
        <taxon>Pezizomycotina</taxon>
        <taxon>Dothideomycetes</taxon>
        <taxon>Dothideomycetidae</taxon>
        <taxon>Dothideales</taxon>
        <taxon>Saccotheciaceae</taxon>
        <taxon>Aureobasidium</taxon>
    </lineage>
</organism>
<dbReference type="GO" id="GO:0016491">
    <property type="term" value="F:oxidoreductase activity"/>
    <property type="evidence" value="ECO:0007669"/>
    <property type="project" value="UniProtKB-KW"/>
</dbReference>
<evidence type="ECO:0008006" key="4">
    <source>
        <dbReference type="Google" id="ProtNLM"/>
    </source>
</evidence>
<dbReference type="Gene3D" id="3.40.50.720">
    <property type="entry name" value="NAD(P)-binding Rossmann-like Domain"/>
    <property type="match status" value="1"/>
</dbReference>
<keyword evidence="1" id="KW-0560">Oxidoreductase</keyword>
<name>A0A4V4JRT6_AURPU</name>
<evidence type="ECO:0000313" key="2">
    <source>
        <dbReference type="EMBL" id="THV70251.1"/>
    </source>
</evidence>
<dbReference type="AlphaFoldDB" id="A0A4V4JRT6"/>
<evidence type="ECO:0000256" key="1">
    <source>
        <dbReference type="ARBA" id="ARBA00023002"/>
    </source>
</evidence>
<gene>
    <name evidence="2" type="ORF">D6D28_05288</name>
</gene>
<proteinExistence type="predicted"/>
<dbReference type="InterPro" id="IPR052228">
    <property type="entry name" value="Sec_Metab_Biosynth_Oxidored"/>
</dbReference>
<evidence type="ECO:0000313" key="3">
    <source>
        <dbReference type="Proteomes" id="UP000304951"/>
    </source>
</evidence>
<dbReference type="PANTHER" id="PTHR47534:SF3">
    <property type="entry name" value="ALCOHOL DEHYDROGENASE-LIKE C-TERMINAL DOMAIN-CONTAINING PROTEIN"/>
    <property type="match status" value="1"/>
</dbReference>
<sequence length="372" mass="40770">MHTVDAITPTQPDTMTKISLQNAIAQNDKWVSSRSLTAVFVGGTSGIGEYTLRSLAAHYGKSSQSLSLYLVGRNNDAASRIFNDCRKLCPSGRFTFVKASDLSLIRDVDSASDEIKKLVGDASTEKGTAACIDFLVMSHADLHIGGRRETKEGLDKTMSMLYYSRMRFAINLMPLLRASEAAHVISVFGAGLEQIKDWDAQDMSFRDAKRYNMSRARTHVVVMKTLFMEKLAVQNAGKVAFVHLFPGVVITPAFGNQDLPGWFRAMWTVAKPVVRYAMAISPEEIGERILYLASPALPPRDAPSATEKGSGKPATSTDGVIGGGAYACKHDAETIDLISKYKGLKAAKIDEKVWDHTMTVFQRIETDGVFKD</sequence>
<dbReference type="PANTHER" id="PTHR47534">
    <property type="entry name" value="YALI0E05731P"/>
    <property type="match status" value="1"/>
</dbReference>
<dbReference type="EMBL" id="QZAF01000208">
    <property type="protein sequence ID" value="THV70251.1"/>
    <property type="molecule type" value="Genomic_DNA"/>
</dbReference>
<accession>A0A4V4JRT6</accession>